<evidence type="ECO:0000256" key="4">
    <source>
        <dbReference type="ARBA" id="ARBA00023136"/>
    </source>
</evidence>
<evidence type="ECO:0000256" key="1">
    <source>
        <dbReference type="ARBA" id="ARBA00004141"/>
    </source>
</evidence>
<evidence type="ECO:0000256" key="2">
    <source>
        <dbReference type="ARBA" id="ARBA00022692"/>
    </source>
</evidence>
<dbReference type="Proteomes" id="UP000037460">
    <property type="component" value="Unassembled WGS sequence"/>
</dbReference>
<dbReference type="AlphaFoldDB" id="A0A0M0JV70"/>
<sequence>MSDGFVDAAPCIKWTSLGVVVVQNTAMYLVAHASVAAPGTTSYIGSVAVLLTELIKAAVSVASAAAESGPCGLVAELRVLLFGDLCWSASFAVPAFCYSVHNNLWYVAVANLDPVTIAVTTQFKIVFAALFARLLLGQRLSVLRCSAVVLLIIGLSQLARAGATARAAPYAVPATAAANHGGSVPMLLPTPHAAPHAAAKPNLLRGLLAMAGLCALSGFAGALTERLMKDPSRRSSLWVRNLQMALFSTPMAAATVLIVDGAALHAHGPWVGFNRWLLLTIGLGALGGIAVSFVFRFADNILKSFAVGCSIALNCVLSSLIFGLVVDRGMALGIGLVALASTVYNVPPECVWNGLAWSGVLPTTTTNYEALPLREVELTSAQTPGQTSALRSVATRSTGSPAMTS</sequence>
<dbReference type="SUPFAM" id="SSF103481">
    <property type="entry name" value="Multidrug resistance efflux transporter EmrE"/>
    <property type="match status" value="1"/>
</dbReference>
<feature type="region of interest" description="Disordered" evidence="5">
    <location>
        <begin position="383"/>
        <end position="405"/>
    </location>
</feature>
<dbReference type="Pfam" id="PF04142">
    <property type="entry name" value="Nuc_sug_transp"/>
    <property type="match status" value="1"/>
</dbReference>
<feature type="transmembrane region" description="Helical" evidence="6">
    <location>
        <begin position="142"/>
        <end position="159"/>
    </location>
</feature>
<feature type="transmembrane region" description="Helical" evidence="6">
    <location>
        <begin position="244"/>
        <end position="264"/>
    </location>
</feature>
<feature type="transmembrane region" description="Helical" evidence="6">
    <location>
        <begin position="115"/>
        <end position="135"/>
    </location>
</feature>
<reference evidence="8" key="1">
    <citation type="journal article" date="2015" name="PLoS Genet.">
        <title>Genome Sequence and Transcriptome Analyses of Chrysochromulina tobin: Metabolic Tools for Enhanced Algal Fitness in the Prominent Order Prymnesiales (Haptophyceae).</title>
        <authorList>
            <person name="Hovde B.T."/>
            <person name="Deodato C.R."/>
            <person name="Hunsperger H.M."/>
            <person name="Ryken S.A."/>
            <person name="Yost W."/>
            <person name="Jha R.K."/>
            <person name="Patterson J."/>
            <person name="Monnat R.J. Jr."/>
            <person name="Barlow S.B."/>
            <person name="Starkenburg S.R."/>
            <person name="Cattolico R.A."/>
        </authorList>
    </citation>
    <scope>NUCLEOTIDE SEQUENCE</scope>
    <source>
        <strain evidence="8">CCMP291</strain>
    </source>
</reference>
<dbReference type="GO" id="GO:0015165">
    <property type="term" value="F:pyrimidine nucleotide-sugar transmembrane transporter activity"/>
    <property type="evidence" value="ECO:0007669"/>
    <property type="project" value="InterPro"/>
</dbReference>
<evidence type="ECO:0000313" key="7">
    <source>
        <dbReference type="EMBL" id="KOO30013.1"/>
    </source>
</evidence>
<keyword evidence="8" id="KW-1185">Reference proteome</keyword>
<keyword evidence="2 6" id="KW-0812">Transmembrane</keyword>
<accession>A0A0M0JV70</accession>
<proteinExistence type="predicted"/>
<dbReference type="EMBL" id="JWZX01002311">
    <property type="protein sequence ID" value="KOO30013.1"/>
    <property type="molecule type" value="Genomic_DNA"/>
</dbReference>
<dbReference type="NCBIfam" id="TIGR00803">
    <property type="entry name" value="nst"/>
    <property type="match status" value="1"/>
</dbReference>
<protein>
    <submittedName>
        <fullName evidence="7">Udp-galactose translocator</fullName>
    </submittedName>
</protein>
<feature type="transmembrane region" description="Helical" evidence="6">
    <location>
        <begin position="305"/>
        <end position="326"/>
    </location>
</feature>
<dbReference type="InterPro" id="IPR037185">
    <property type="entry name" value="EmrE-like"/>
</dbReference>
<feature type="transmembrane region" description="Helical" evidence="6">
    <location>
        <begin position="203"/>
        <end position="223"/>
    </location>
</feature>
<evidence type="ECO:0000256" key="6">
    <source>
        <dbReference type="SAM" id="Phobius"/>
    </source>
</evidence>
<keyword evidence="3 6" id="KW-1133">Transmembrane helix</keyword>
<gene>
    <name evidence="7" type="ORF">Ctob_014265</name>
</gene>
<organism evidence="7 8">
    <name type="scientific">Chrysochromulina tobinii</name>
    <dbReference type="NCBI Taxonomy" id="1460289"/>
    <lineage>
        <taxon>Eukaryota</taxon>
        <taxon>Haptista</taxon>
        <taxon>Haptophyta</taxon>
        <taxon>Prymnesiophyceae</taxon>
        <taxon>Prymnesiales</taxon>
        <taxon>Chrysochromulinaceae</taxon>
        <taxon>Chrysochromulina</taxon>
    </lineage>
</organism>
<feature type="transmembrane region" description="Helical" evidence="6">
    <location>
        <begin position="276"/>
        <end position="298"/>
    </location>
</feature>
<comment type="caution">
    <text evidence="7">The sequence shown here is derived from an EMBL/GenBank/DDBJ whole genome shotgun (WGS) entry which is preliminary data.</text>
</comment>
<name>A0A0M0JV70_9EUKA</name>
<evidence type="ECO:0000313" key="8">
    <source>
        <dbReference type="Proteomes" id="UP000037460"/>
    </source>
</evidence>
<dbReference type="GO" id="GO:0000139">
    <property type="term" value="C:Golgi membrane"/>
    <property type="evidence" value="ECO:0007669"/>
    <property type="project" value="InterPro"/>
</dbReference>
<dbReference type="PANTHER" id="PTHR10231">
    <property type="entry name" value="NUCLEOTIDE-SUGAR TRANSMEMBRANE TRANSPORTER"/>
    <property type="match status" value="1"/>
</dbReference>
<evidence type="ECO:0000256" key="5">
    <source>
        <dbReference type="SAM" id="MobiDB-lite"/>
    </source>
</evidence>
<keyword evidence="4 6" id="KW-0472">Membrane</keyword>
<dbReference type="PIRSF" id="PIRSF005799">
    <property type="entry name" value="UDP-gal_transpt"/>
    <property type="match status" value="1"/>
</dbReference>
<comment type="subcellular location">
    <subcellularLocation>
        <location evidence="1">Membrane</location>
        <topology evidence="1">Multi-pass membrane protein</topology>
    </subcellularLocation>
</comment>
<dbReference type="OrthoDB" id="408493at2759"/>
<dbReference type="InterPro" id="IPR007271">
    <property type="entry name" value="Nuc_sug_transpt"/>
</dbReference>
<evidence type="ECO:0000256" key="3">
    <source>
        <dbReference type="ARBA" id="ARBA00022989"/>
    </source>
</evidence>